<dbReference type="EMBL" id="OZ075117">
    <property type="protein sequence ID" value="CAL5079543.1"/>
    <property type="molecule type" value="Genomic_DNA"/>
</dbReference>
<feature type="compositionally biased region" description="Polar residues" evidence="1">
    <location>
        <begin position="9"/>
        <end position="19"/>
    </location>
</feature>
<protein>
    <submittedName>
        <fullName evidence="2">Uncharacterized protein</fullName>
    </submittedName>
</protein>
<dbReference type="Proteomes" id="UP001497457">
    <property type="component" value="Chromosome 7b"/>
</dbReference>
<evidence type="ECO:0000313" key="2">
    <source>
        <dbReference type="EMBL" id="CAL5079543.1"/>
    </source>
</evidence>
<proteinExistence type="predicted"/>
<reference evidence="3" key="1">
    <citation type="submission" date="2024-06" db="EMBL/GenBank/DDBJ databases">
        <authorList>
            <person name="Ryan C."/>
        </authorList>
    </citation>
    <scope>NUCLEOTIDE SEQUENCE [LARGE SCALE GENOMIC DNA]</scope>
</reference>
<feature type="region of interest" description="Disordered" evidence="1">
    <location>
        <begin position="1"/>
        <end position="39"/>
    </location>
</feature>
<evidence type="ECO:0000313" key="3">
    <source>
        <dbReference type="Proteomes" id="UP001497457"/>
    </source>
</evidence>
<accession>A0ABC9FPR5</accession>
<gene>
    <name evidence="2" type="ORF">URODEC1_LOCUS107673</name>
</gene>
<dbReference type="AlphaFoldDB" id="A0ABC9FPR5"/>
<organism evidence="2 3">
    <name type="scientific">Urochloa decumbens</name>
    <dbReference type="NCBI Taxonomy" id="240449"/>
    <lineage>
        <taxon>Eukaryota</taxon>
        <taxon>Viridiplantae</taxon>
        <taxon>Streptophyta</taxon>
        <taxon>Embryophyta</taxon>
        <taxon>Tracheophyta</taxon>
        <taxon>Spermatophyta</taxon>
        <taxon>Magnoliopsida</taxon>
        <taxon>Liliopsida</taxon>
        <taxon>Poales</taxon>
        <taxon>Poaceae</taxon>
        <taxon>PACMAD clade</taxon>
        <taxon>Panicoideae</taxon>
        <taxon>Panicodae</taxon>
        <taxon>Paniceae</taxon>
        <taxon>Melinidinae</taxon>
        <taxon>Urochloa</taxon>
    </lineage>
</organism>
<reference evidence="2 3" key="2">
    <citation type="submission" date="2024-10" db="EMBL/GenBank/DDBJ databases">
        <authorList>
            <person name="Ryan C."/>
        </authorList>
    </citation>
    <scope>NUCLEOTIDE SEQUENCE [LARGE SCALE GENOMIC DNA]</scope>
</reference>
<sequence>MPEAYSIVVSPQSQRSTPLETARRQQGRAASQVGGKVGTQSAYSASWSLRKERQQEDAANQSTHINKPWLLFWPFVMCACPSSSAAAINIFQQCSTQVSNFISGSIGQLTVLIKN</sequence>
<keyword evidence="3" id="KW-1185">Reference proteome</keyword>
<evidence type="ECO:0000256" key="1">
    <source>
        <dbReference type="SAM" id="MobiDB-lite"/>
    </source>
</evidence>
<name>A0ABC9FPR5_9POAL</name>